<evidence type="ECO:0000256" key="4">
    <source>
        <dbReference type="ARBA" id="ARBA00022729"/>
    </source>
</evidence>
<dbReference type="PANTHER" id="PTHR42953">
    <property type="entry name" value="HIGH-AFFINITY ZINC UPTAKE SYSTEM PROTEIN ZNUA-RELATED"/>
    <property type="match status" value="1"/>
</dbReference>
<evidence type="ECO:0000256" key="5">
    <source>
        <dbReference type="RuleBase" id="RU003512"/>
    </source>
</evidence>
<dbReference type="SUPFAM" id="SSF53807">
    <property type="entry name" value="Helical backbone' metal receptor"/>
    <property type="match status" value="1"/>
</dbReference>
<feature type="region of interest" description="Disordered" evidence="6">
    <location>
        <begin position="125"/>
        <end position="167"/>
    </location>
</feature>
<evidence type="ECO:0000313" key="8">
    <source>
        <dbReference type="EMBL" id="GAA2030424.1"/>
    </source>
</evidence>
<dbReference type="Proteomes" id="UP001501461">
    <property type="component" value="Unassembled WGS sequence"/>
</dbReference>
<evidence type="ECO:0000256" key="7">
    <source>
        <dbReference type="SAM" id="SignalP"/>
    </source>
</evidence>
<dbReference type="PANTHER" id="PTHR42953:SF1">
    <property type="entry name" value="METAL-BINDING PROTEIN HI_0362-RELATED"/>
    <property type="match status" value="1"/>
</dbReference>
<sequence length="339" mass="35601">MLTHRSRTLAIAGTISGCGLLFAACTTDGSGDANNSDPTAAVVATTTQVGSIAEQITQCAGGETQILMSAGDDPHQFEASSAQIADMVTADLVLINGLGLEASMQRSIENAESDGAEVFEVAPQLDPLPLGDDHDHEHDHGESEESHDHAGHEHDHGEDEESHEHGSYDSHVWLDVARMADGAELIGERIAETSGDDTYVSCGADVAESLRETDAEIEDILGEMDSPRLVTDHAAYGYFADRYGIEISGVVIPGGSTDGEPSSQDLASLTSLLDDEGADALVTSKANTNRMISALAQETEQDIPVVELYESAIGEPGSDAETYQGAMLYNANALAEAVN</sequence>
<keyword evidence="4 7" id="KW-0732">Signal</keyword>
<keyword evidence="2 5" id="KW-0813">Transport</keyword>
<evidence type="ECO:0000313" key="9">
    <source>
        <dbReference type="Proteomes" id="UP001501461"/>
    </source>
</evidence>
<dbReference type="PROSITE" id="PS51257">
    <property type="entry name" value="PROKAR_LIPOPROTEIN"/>
    <property type="match status" value="1"/>
</dbReference>
<dbReference type="Pfam" id="PF01297">
    <property type="entry name" value="ZnuA"/>
    <property type="match status" value="1"/>
</dbReference>
<accession>A0ABP5FN16</accession>
<dbReference type="InterPro" id="IPR050492">
    <property type="entry name" value="Bact_metal-bind_prot9"/>
</dbReference>
<protein>
    <submittedName>
        <fullName evidence="8">Metal ABC transporter substrate-binding protein</fullName>
    </submittedName>
</protein>
<dbReference type="InterPro" id="IPR006128">
    <property type="entry name" value="Lipoprotein_PsaA-like"/>
</dbReference>
<feature type="signal peptide" evidence="7">
    <location>
        <begin position="1"/>
        <end position="23"/>
    </location>
</feature>
<feature type="chain" id="PRO_5047397339" evidence="7">
    <location>
        <begin position="24"/>
        <end position="339"/>
    </location>
</feature>
<evidence type="ECO:0000256" key="2">
    <source>
        <dbReference type="ARBA" id="ARBA00022448"/>
    </source>
</evidence>
<keyword evidence="9" id="KW-1185">Reference proteome</keyword>
<dbReference type="InterPro" id="IPR006127">
    <property type="entry name" value="ZnuA-like"/>
</dbReference>
<evidence type="ECO:0000256" key="3">
    <source>
        <dbReference type="ARBA" id="ARBA00022723"/>
    </source>
</evidence>
<evidence type="ECO:0000256" key="1">
    <source>
        <dbReference type="ARBA" id="ARBA00004196"/>
    </source>
</evidence>
<keyword evidence="3" id="KW-0479">Metal-binding</keyword>
<dbReference type="Gene3D" id="3.40.50.1980">
    <property type="entry name" value="Nitrogenase molybdenum iron protein domain"/>
    <property type="match status" value="2"/>
</dbReference>
<name>A0ABP5FN16_9MICC</name>
<dbReference type="EMBL" id="BAAAMN010000013">
    <property type="protein sequence ID" value="GAA2030424.1"/>
    <property type="molecule type" value="Genomic_DNA"/>
</dbReference>
<reference evidence="9" key="1">
    <citation type="journal article" date="2019" name="Int. J. Syst. Evol. Microbiol.">
        <title>The Global Catalogue of Microorganisms (GCM) 10K type strain sequencing project: providing services to taxonomists for standard genome sequencing and annotation.</title>
        <authorList>
            <consortium name="The Broad Institute Genomics Platform"/>
            <consortium name="The Broad Institute Genome Sequencing Center for Infectious Disease"/>
            <person name="Wu L."/>
            <person name="Ma J."/>
        </authorList>
    </citation>
    <scope>NUCLEOTIDE SEQUENCE [LARGE SCALE GENOMIC DNA]</scope>
    <source>
        <strain evidence="9">JCM 13595</strain>
    </source>
</reference>
<organism evidence="8 9">
    <name type="scientific">Yaniella flava</name>
    <dbReference type="NCBI Taxonomy" id="287930"/>
    <lineage>
        <taxon>Bacteria</taxon>
        <taxon>Bacillati</taxon>
        <taxon>Actinomycetota</taxon>
        <taxon>Actinomycetes</taxon>
        <taxon>Micrococcales</taxon>
        <taxon>Micrococcaceae</taxon>
        <taxon>Yaniella</taxon>
    </lineage>
</organism>
<dbReference type="RefSeq" id="WP_343956324.1">
    <property type="nucleotide sequence ID" value="NZ_BAAAMN010000013.1"/>
</dbReference>
<dbReference type="PRINTS" id="PR00690">
    <property type="entry name" value="ADHESNFAMILY"/>
</dbReference>
<comment type="subcellular location">
    <subcellularLocation>
        <location evidence="1">Cell envelope</location>
    </subcellularLocation>
</comment>
<comment type="caution">
    <text evidence="8">The sequence shown here is derived from an EMBL/GenBank/DDBJ whole genome shotgun (WGS) entry which is preliminary data.</text>
</comment>
<evidence type="ECO:0000256" key="6">
    <source>
        <dbReference type="SAM" id="MobiDB-lite"/>
    </source>
</evidence>
<feature type="compositionally biased region" description="Basic and acidic residues" evidence="6">
    <location>
        <begin position="131"/>
        <end position="167"/>
    </location>
</feature>
<gene>
    <name evidence="8" type="ORF">GCM10009720_08200</name>
</gene>
<comment type="similarity">
    <text evidence="5">Belongs to the bacterial solute-binding protein 9 family.</text>
</comment>
<proteinExistence type="inferred from homology"/>